<gene>
    <name evidence="2" type="ORF">SAMN05443665_102989</name>
</gene>
<organism evidence="2 3">
    <name type="scientific">Actinomadura meyerae</name>
    <dbReference type="NCBI Taxonomy" id="240840"/>
    <lineage>
        <taxon>Bacteria</taxon>
        <taxon>Bacillati</taxon>
        <taxon>Actinomycetota</taxon>
        <taxon>Actinomycetes</taxon>
        <taxon>Streptosporangiales</taxon>
        <taxon>Thermomonosporaceae</taxon>
        <taxon>Actinomadura</taxon>
    </lineage>
</organism>
<sequence length="312" mass="32612">MCWSRPAMKAFRPVVMFCTTWTVSASGNASRTCRTKSWSSAEASMCSARKAVSRAVHLACSAARTACSGGELRPTLPADSSSSRARSDSAACAPRPTIRASRALAVPQKSVVMASTRAAATAPASPASAGSMSLHLPGPPRSPVSLIQASLWDGNRGSSRVIAHKDGRGKRTTDFISVIIDNVSDVLDGTVTRTGFVSRPPRMRKRAGEYLPAFGVVSINALTCGCAAGAHRDADHGQEFSGKRLFGVWVADGPGVADTGRRSGSLGQGASAREPRPGGLGQGVSVRGWSVGRSLGRRCPPGRPGRTGRRWR</sequence>
<dbReference type="Proteomes" id="UP000198318">
    <property type="component" value="Unassembled WGS sequence"/>
</dbReference>
<proteinExistence type="predicted"/>
<dbReference type="AlphaFoldDB" id="A0A239MM60"/>
<evidence type="ECO:0000256" key="1">
    <source>
        <dbReference type="SAM" id="MobiDB-lite"/>
    </source>
</evidence>
<feature type="region of interest" description="Disordered" evidence="1">
    <location>
        <begin position="71"/>
        <end position="94"/>
    </location>
</feature>
<accession>A0A239MM60</accession>
<protein>
    <submittedName>
        <fullName evidence="2">Uncharacterized protein</fullName>
    </submittedName>
</protein>
<feature type="region of interest" description="Disordered" evidence="1">
    <location>
        <begin position="257"/>
        <end position="312"/>
    </location>
</feature>
<evidence type="ECO:0000313" key="2">
    <source>
        <dbReference type="EMBL" id="SNT43570.1"/>
    </source>
</evidence>
<feature type="compositionally biased region" description="Low complexity" evidence="1">
    <location>
        <begin position="78"/>
        <end position="91"/>
    </location>
</feature>
<dbReference type="EMBL" id="FZOR01000029">
    <property type="protein sequence ID" value="SNT43570.1"/>
    <property type="molecule type" value="Genomic_DNA"/>
</dbReference>
<evidence type="ECO:0000313" key="3">
    <source>
        <dbReference type="Proteomes" id="UP000198318"/>
    </source>
</evidence>
<keyword evidence="3" id="KW-1185">Reference proteome</keyword>
<reference evidence="2 3" key="1">
    <citation type="submission" date="2017-06" db="EMBL/GenBank/DDBJ databases">
        <authorList>
            <person name="Kim H.J."/>
            <person name="Triplett B.A."/>
        </authorList>
    </citation>
    <scope>NUCLEOTIDE SEQUENCE [LARGE SCALE GENOMIC DNA]</scope>
    <source>
        <strain evidence="2 3">DSM 44715</strain>
    </source>
</reference>
<name>A0A239MM60_9ACTN</name>